<feature type="transmembrane region" description="Helical" evidence="1">
    <location>
        <begin position="210"/>
        <end position="229"/>
    </location>
</feature>
<keyword evidence="3" id="KW-1185">Reference proteome</keyword>
<keyword evidence="1" id="KW-1133">Transmembrane helix</keyword>
<protein>
    <submittedName>
        <fullName evidence="2">Uncharacterized protein</fullName>
    </submittedName>
</protein>
<feature type="transmembrane region" description="Helical" evidence="1">
    <location>
        <begin position="91"/>
        <end position="112"/>
    </location>
</feature>
<organism evidence="2 3">
    <name type="scientific">Catenuloplanes atrovinosus</name>
    <dbReference type="NCBI Taxonomy" id="137266"/>
    <lineage>
        <taxon>Bacteria</taxon>
        <taxon>Bacillati</taxon>
        <taxon>Actinomycetota</taxon>
        <taxon>Actinomycetes</taxon>
        <taxon>Micromonosporales</taxon>
        <taxon>Micromonosporaceae</taxon>
        <taxon>Catenuloplanes</taxon>
    </lineage>
</organism>
<dbReference type="RefSeq" id="WP_310361465.1">
    <property type="nucleotide sequence ID" value="NZ_JAVDYB010000001.1"/>
</dbReference>
<feature type="transmembrane region" description="Helical" evidence="1">
    <location>
        <begin position="139"/>
        <end position="162"/>
    </location>
</feature>
<accession>A0AAE3YFW4</accession>
<feature type="transmembrane region" description="Helical" evidence="1">
    <location>
        <begin position="21"/>
        <end position="42"/>
    </location>
</feature>
<name>A0AAE3YFW4_9ACTN</name>
<evidence type="ECO:0000313" key="2">
    <source>
        <dbReference type="EMBL" id="MDR7273278.1"/>
    </source>
</evidence>
<proteinExistence type="predicted"/>
<feature type="transmembrane region" description="Helical" evidence="1">
    <location>
        <begin position="62"/>
        <end position="79"/>
    </location>
</feature>
<keyword evidence="1" id="KW-0812">Transmembrane</keyword>
<keyword evidence="1" id="KW-0472">Membrane</keyword>
<reference evidence="2" key="1">
    <citation type="submission" date="2023-07" db="EMBL/GenBank/DDBJ databases">
        <title>Sequencing the genomes of 1000 actinobacteria strains.</title>
        <authorList>
            <person name="Klenk H.-P."/>
        </authorList>
    </citation>
    <scope>NUCLEOTIDE SEQUENCE</scope>
    <source>
        <strain evidence="2">DSM 44707</strain>
    </source>
</reference>
<dbReference type="EMBL" id="JAVDYB010000001">
    <property type="protein sequence ID" value="MDR7273278.1"/>
    <property type="molecule type" value="Genomic_DNA"/>
</dbReference>
<comment type="caution">
    <text evidence="2">The sequence shown here is derived from an EMBL/GenBank/DDBJ whole genome shotgun (WGS) entry which is preliminary data.</text>
</comment>
<feature type="transmembrane region" description="Helical" evidence="1">
    <location>
        <begin position="169"/>
        <end position="190"/>
    </location>
</feature>
<gene>
    <name evidence="2" type="ORF">J2S41_000056</name>
</gene>
<dbReference type="Proteomes" id="UP001183643">
    <property type="component" value="Unassembled WGS sequence"/>
</dbReference>
<evidence type="ECO:0000313" key="3">
    <source>
        <dbReference type="Proteomes" id="UP001183643"/>
    </source>
</evidence>
<sequence length="243" mass="26106">MNRHPGVLAVLLRRMTRHMAPIVAMYWGILLIVYVVVAGSIALFDTLEQSMWLRVGGPPPRYWLLSMGVITVVQARVYISMGVTRRQLGEAYLALYAVTALLFALVQVAGFAPEHAIYSAAGVMGNLVERYPVTGAGDAVATLLSAFVLDLVYLTAGALIGIGFYRYRVWAGLAIIPIAVLPPIAAEAAFNAEWAGLGVNRLLGLPTAPLPIGLAVATGILVLFLAATYRVYRTMPVRPAATR</sequence>
<evidence type="ECO:0000256" key="1">
    <source>
        <dbReference type="SAM" id="Phobius"/>
    </source>
</evidence>
<dbReference type="AlphaFoldDB" id="A0AAE3YFW4"/>